<sequence length="119" mass="13200">MTIDEIAYHTPAEAGTFYCVISDPTNAQIRPGAKHGTTQPPIPRSSISGNIYEDETNTAPHTRFGGYLHCPISDSTNADQVQSKTWDRAAPIPRPSIFHNNETRNKYGATHPLRRVIIQ</sequence>
<dbReference type="AlphaFoldDB" id="A0A9P6B0I5"/>
<name>A0A9P6B0I5_9AGAM</name>
<dbReference type="Proteomes" id="UP000886523">
    <property type="component" value="Unassembled WGS sequence"/>
</dbReference>
<reference evidence="2" key="1">
    <citation type="journal article" date="2020" name="Nat. Commun.">
        <title>Large-scale genome sequencing of mycorrhizal fungi provides insights into the early evolution of symbiotic traits.</title>
        <authorList>
            <person name="Miyauchi S."/>
            <person name="Kiss E."/>
            <person name="Kuo A."/>
            <person name="Drula E."/>
            <person name="Kohler A."/>
            <person name="Sanchez-Garcia M."/>
            <person name="Morin E."/>
            <person name="Andreopoulos B."/>
            <person name="Barry K.W."/>
            <person name="Bonito G."/>
            <person name="Buee M."/>
            <person name="Carver A."/>
            <person name="Chen C."/>
            <person name="Cichocki N."/>
            <person name="Clum A."/>
            <person name="Culley D."/>
            <person name="Crous P.W."/>
            <person name="Fauchery L."/>
            <person name="Girlanda M."/>
            <person name="Hayes R.D."/>
            <person name="Keri Z."/>
            <person name="LaButti K."/>
            <person name="Lipzen A."/>
            <person name="Lombard V."/>
            <person name="Magnuson J."/>
            <person name="Maillard F."/>
            <person name="Murat C."/>
            <person name="Nolan M."/>
            <person name="Ohm R.A."/>
            <person name="Pangilinan J."/>
            <person name="Pereira M.F."/>
            <person name="Perotto S."/>
            <person name="Peter M."/>
            <person name="Pfister S."/>
            <person name="Riley R."/>
            <person name="Sitrit Y."/>
            <person name="Stielow J.B."/>
            <person name="Szollosi G."/>
            <person name="Zifcakova L."/>
            <person name="Stursova M."/>
            <person name="Spatafora J.W."/>
            <person name="Tedersoo L."/>
            <person name="Vaario L.M."/>
            <person name="Yamada A."/>
            <person name="Yan M."/>
            <person name="Wang P."/>
            <person name="Xu J."/>
            <person name="Bruns T."/>
            <person name="Baldrian P."/>
            <person name="Vilgalys R."/>
            <person name="Dunand C."/>
            <person name="Henrissat B."/>
            <person name="Grigoriev I.V."/>
            <person name="Hibbett D."/>
            <person name="Nagy L.G."/>
            <person name="Martin F.M."/>
        </authorList>
    </citation>
    <scope>NUCLEOTIDE SEQUENCE</scope>
    <source>
        <strain evidence="2">UP504</strain>
    </source>
</reference>
<keyword evidence="3" id="KW-1185">Reference proteome</keyword>
<evidence type="ECO:0000313" key="2">
    <source>
        <dbReference type="EMBL" id="KAF9515434.1"/>
    </source>
</evidence>
<proteinExistence type="predicted"/>
<organism evidence="2 3">
    <name type="scientific">Hydnum rufescens UP504</name>
    <dbReference type="NCBI Taxonomy" id="1448309"/>
    <lineage>
        <taxon>Eukaryota</taxon>
        <taxon>Fungi</taxon>
        <taxon>Dikarya</taxon>
        <taxon>Basidiomycota</taxon>
        <taxon>Agaricomycotina</taxon>
        <taxon>Agaricomycetes</taxon>
        <taxon>Cantharellales</taxon>
        <taxon>Hydnaceae</taxon>
        <taxon>Hydnum</taxon>
    </lineage>
</organism>
<dbReference type="EMBL" id="MU128950">
    <property type="protein sequence ID" value="KAF9515434.1"/>
    <property type="molecule type" value="Genomic_DNA"/>
</dbReference>
<gene>
    <name evidence="2" type="ORF">BS47DRAFT_1361010</name>
</gene>
<evidence type="ECO:0000256" key="1">
    <source>
        <dbReference type="SAM" id="MobiDB-lite"/>
    </source>
</evidence>
<accession>A0A9P6B0I5</accession>
<evidence type="ECO:0000313" key="3">
    <source>
        <dbReference type="Proteomes" id="UP000886523"/>
    </source>
</evidence>
<feature type="region of interest" description="Disordered" evidence="1">
    <location>
        <begin position="29"/>
        <end position="58"/>
    </location>
</feature>
<protein>
    <submittedName>
        <fullName evidence="2">Uncharacterized protein</fullName>
    </submittedName>
</protein>
<comment type="caution">
    <text evidence="2">The sequence shown here is derived from an EMBL/GenBank/DDBJ whole genome shotgun (WGS) entry which is preliminary data.</text>
</comment>